<evidence type="ECO:0000313" key="3">
    <source>
        <dbReference type="Proteomes" id="UP000439903"/>
    </source>
</evidence>
<reference evidence="2 3" key="1">
    <citation type="journal article" date="2019" name="Environ. Microbiol.">
        <title>At the nexus of three kingdoms: the genome of the mycorrhizal fungus Gigaspora margarita provides insights into plant, endobacterial and fungal interactions.</title>
        <authorList>
            <person name="Venice F."/>
            <person name="Ghignone S."/>
            <person name="Salvioli di Fossalunga A."/>
            <person name="Amselem J."/>
            <person name="Novero M."/>
            <person name="Xianan X."/>
            <person name="Sedzielewska Toro K."/>
            <person name="Morin E."/>
            <person name="Lipzen A."/>
            <person name="Grigoriev I.V."/>
            <person name="Henrissat B."/>
            <person name="Martin F.M."/>
            <person name="Bonfante P."/>
        </authorList>
    </citation>
    <scope>NUCLEOTIDE SEQUENCE [LARGE SCALE GENOMIC DNA]</scope>
    <source>
        <strain evidence="2 3">BEG34</strain>
    </source>
</reference>
<accession>A0A8H4B3X2</accession>
<comment type="caution">
    <text evidence="2">The sequence shown here is derived from an EMBL/GenBank/DDBJ whole genome shotgun (WGS) entry which is preliminary data.</text>
</comment>
<dbReference type="Proteomes" id="UP000439903">
    <property type="component" value="Unassembled WGS sequence"/>
</dbReference>
<feature type="chain" id="PRO_5034748386" evidence="1">
    <location>
        <begin position="20"/>
        <end position="159"/>
    </location>
</feature>
<gene>
    <name evidence="2" type="ORF">F8M41_012803</name>
</gene>
<organism evidence="2 3">
    <name type="scientific">Gigaspora margarita</name>
    <dbReference type="NCBI Taxonomy" id="4874"/>
    <lineage>
        <taxon>Eukaryota</taxon>
        <taxon>Fungi</taxon>
        <taxon>Fungi incertae sedis</taxon>
        <taxon>Mucoromycota</taxon>
        <taxon>Glomeromycotina</taxon>
        <taxon>Glomeromycetes</taxon>
        <taxon>Diversisporales</taxon>
        <taxon>Gigasporaceae</taxon>
        <taxon>Gigaspora</taxon>
    </lineage>
</organism>
<sequence>MYATIWNFFYLKFLEFLTGFDFVPQVLENNSFKCLPPRYRAHKLPGQVLLWLEELQSAIANLYIIFDKEFVEAQSKLCDQMGCWTHLPLTICLLGGDNGPDFARMSYPHELSSFPLLYNFVKYRIWSIIVHQQQLEGMFNKYNIKMHPNIIDEVQEARL</sequence>
<protein>
    <submittedName>
        <fullName evidence="2">Zinc finger mym-type protein 1-like protein: PROVISIONAL</fullName>
    </submittedName>
</protein>
<proteinExistence type="predicted"/>
<dbReference type="AlphaFoldDB" id="A0A8H4B3X2"/>
<dbReference type="OrthoDB" id="2440640at2759"/>
<evidence type="ECO:0000256" key="1">
    <source>
        <dbReference type="SAM" id="SignalP"/>
    </source>
</evidence>
<evidence type="ECO:0000313" key="2">
    <source>
        <dbReference type="EMBL" id="KAF0557670.1"/>
    </source>
</evidence>
<name>A0A8H4B3X2_GIGMA</name>
<keyword evidence="1" id="KW-0732">Signal</keyword>
<feature type="signal peptide" evidence="1">
    <location>
        <begin position="1"/>
        <end position="19"/>
    </location>
</feature>
<dbReference type="EMBL" id="WTPW01000027">
    <property type="protein sequence ID" value="KAF0557670.1"/>
    <property type="molecule type" value="Genomic_DNA"/>
</dbReference>
<keyword evidence="3" id="KW-1185">Reference proteome</keyword>